<keyword evidence="2" id="KW-0732">Signal</keyword>
<dbReference type="Gene3D" id="2.60.120.200">
    <property type="match status" value="1"/>
</dbReference>
<dbReference type="Proteomes" id="UP001304300">
    <property type="component" value="Chromosome"/>
</dbReference>
<evidence type="ECO:0000313" key="5">
    <source>
        <dbReference type="Proteomes" id="UP001304300"/>
    </source>
</evidence>
<feature type="chain" id="PRO_5042923127" evidence="2">
    <location>
        <begin position="20"/>
        <end position="1299"/>
    </location>
</feature>
<dbReference type="Pfam" id="PF17128">
    <property type="entry name" value="DUF5107"/>
    <property type="match status" value="1"/>
</dbReference>
<dbReference type="KEGG" id="puo:RZN69_02375"/>
<dbReference type="PANTHER" id="PTHR47406:SF2">
    <property type="entry name" value="ALPHA GLUCURONIDASE N-TERMINAL DOMAIN-CONTAINING PROTEIN"/>
    <property type="match status" value="1"/>
</dbReference>
<proteinExistence type="predicted"/>
<reference evidence="4 5" key="1">
    <citation type="submission" date="2023-10" db="EMBL/GenBank/DDBJ databases">
        <title>Rubellicoccus peritrichatus gen. nov., sp. nov., isolated from an algae of coral reef tank.</title>
        <authorList>
            <person name="Luo J."/>
        </authorList>
    </citation>
    <scope>NUCLEOTIDE SEQUENCE [LARGE SCALE GENOMIC DNA]</scope>
    <source>
        <strain evidence="4 5">CR14</strain>
    </source>
</reference>
<evidence type="ECO:0000259" key="3">
    <source>
        <dbReference type="Pfam" id="PF17128"/>
    </source>
</evidence>
<dbReference type="PANTHER" id="PTHR47406">
    <property type="entry name" value="COAGULATION FACTOR 5/8 TYPE, C-TERMINAL"/>
    <property type="match status" value="1"/>
</dbReference>
<dbReference type="Gene3D" id="3.30.379.10">
    <property type="entry name" value="Chitobiase/beta-hexosaminidase domain 2-like"/>
    <property type="match status" value="1"/>
</dbReference>
<feature type="domain" description="DUF5107" evidence="3">
    <location>
        <begin position="838"/>
        <end position="903"/>
    </location>
</feature>
<name>A0AAQ3QS20_9BACT</name>
<protein>
    <submittedName>
        <fullName evidence="4">DUF4838 domain-containing protein</fullName>
    </submittedName>
</protein>
<feature type="signal peptide" evidence="2">
    <location>
        <begin position="1"/>
        <end position="19"/>
    </location>
</feature>
<keyword evidence="1" id="KW-0378">Hydrolase</keyword>
<gene>
    <name evidence="4" type="ORF">RZN69_02375</name>
</gene>
<dbReference type="RefSeq" id="WP_317834402.1">
    <property type="nucleotide sequence ID" value="NZ_CP136920.1"/>
</dbReference>
<evidence type="ECO:0000256" key="2">
    <source>
        <dbReference type="SAM" id="SignalP"/>
    </source>
</evidence>
<sequence length="1299" mass="141228">MKYITALVLTLACCGASYAAIINVDDPTPLSLAGNVTSQSFEQELGNYTASQFNADSGTLLTNFDASAFSVGDTLGSVLYTQALSGVDFRINCNLSGGFGRIITNGSTFVSSSPNALVWGNGNGAVILFPEFVSGAVVSAPIYGVGFTITRLQTTAKVRLYSDIDGNNQISSTTVFDANNLGSGYSFYGYAGDTVIRRVEVEVASNHFGIDDLIVTQTSIPKSSYVVPQTRDVDIILPSSPNDTESFAASELKHYLELIRGATVTINGSVSGAYPIYLGDTSASDKWRDQLTDPLPETADEVFVVEVTSAETVLAGGGDRGILYAAYAFLEDLGCRWLEPVSEVVPDSPDLTLPVSERVERPAMTIRHIGTSGQLPDPANRAPNEIKLTVDWMVKNRLNFSYSLRPQILYQLMTGDDRFLWQDRGGMVHWQHIVHNFEYIVPNDTYFDTNPEYYALYKGQRVPLGAGQGNLALTNPSVRTIASNFVTDWFNANSDGRVVPLVPPDGDIKWDESPAAMALGGENFVPGPLGSMTRRMVEFSTAVANQVVTSHPDRFILNLAYSNYVEPYPGVSLPGNVIAQVSHGYAGQGSIVHSIYSDLNQDARDIFESWADSGAGGIGIWDYFILHVPTNAGSAKTPLGFARLARDMVGYLEGLTPDYKVYFTQAGNEHWQYNAFLYWAVAQLAWNPDATVNELIETWTKAAFGSAWSHAYDYLTALETAYDNDNWSVSLWREVNVPSSLIFTESFVQTAQSQLAALDAGLSAGNTVGQGLYTDMQASLDFVEEAVVPQWVFGGTGDWLINRGANDYEINTGGPATVDSSWLQDMANGDAKTLRHLTYRSDKRTESIVWLENTEVKIGILPGIGGRIIRMIDLSSGDNLLYEPLTSRLADTGNAYFRYGGYEEYTGDDFASPGWEVPLALESSDPDNVTVGGVVDGVDITRTYTLQDGTASKLIISTTLENVSTQARQTRIRVHPEFKLDEALDRTYLVVENQNNGFDVSNLALSGSTISTSASTWGVYSPANAVVILNEFNTNEVDQLHLHLDHTYQSFNLELFGDSVLLQPGQSLTLQHEYRIYTGTNATSLFPGVAIPADLRANWVVTEAPGATGDGVSGEAVYRNTESPIVLQGSLPHDIGLEGTIECSFKMDALADGVLFSFGNKSPDWMIAQISAGNLYFYRIRGDSPYDDPDEGWAKLQVDVSSIIQPGVWHDLKIAWDGTGGTGAGRMFVSIDGQILDDRSNLTVRSAVNSRNFVIGSNILAFNSGKFPGLIDQVRIYDTLVPNSGGSSPTPLVKLDKKP</sequence>
<keyword evidence="5" id="KW-1185">Reference proteome</keyword>
<accession>A0AAQ3QS20</accession>
<organism evidence="4 5">
    <name type="scientific">Rubellicoccus peritrichatus</name>
    <dbReference type="NCBI Taxonomy" id="3080537"/>
    <lineage>
        <taxon>Bacteria</taxon>
        <taxon>Pseudomonadati</taxon>
        <taxon>Verrucomicrobiota</taxon>
        <taxon>Opitutia</taxon>
        <taxon>Puniceicoccales</taxon>
        <taxon>Cerasicoccaceae</taxon>
        <taxon>Rubellicoccus</taxon>
    </lineage>
</organism>
<dbReference type="Pfam" id="PF13385">
    <property type="entry name" value="Laminin_G_3"/>
    <property type="match status" value="1"/>
</dbReference>
<dbReference type="SUPFAM" id="SSF49899">
    <property type="entry name" value="Concanavalin A-like lectins/glucanases"/>
    <property type="match status" value="1"/>
</dbReference>
<dbReference type="InterPro" id="IPR032287">
    <property type="entry name" value="DUF4838"/>
</dbReference>
<dbReference type="InterPro" id="IPR033396">
    <property type="entry name" value="DUF5107"/>
</dbReference>
<dbReference type="GO" id="GO:0005975">
    <property type="term" value="P:carbohydrate metabolic process"/>
    <property type="evidence" value="ECO:0007669"/>
    <property type="project" value="UniProtKB-ARBA"/>
</dbReference>
<dbReference type="InterPro" id="IPR013320">
    <property type="entry name" value="ConA-like_dom_sf"/>
</dbReference>
<dbReference type="InterPro" id="IPR029018">
    <property type="entry name" value="Hex-like_dom2"/>
</dbReference>
<dbReference type="EMBL" id="CP136920">
    <property type="protein sequence ID" value="WOO41918.1"/>
    <property type="molecule type" value="Genomic_DNA"/>
</dbReference>
<dbReference type="GO" id="GO:0016787">
    <property type="term" value="F:hydrolase activity"/>
    <property type="evidence" value="ECO:0007669"/>
    <property type="project" value="UniProtKB-KW"/>
</dbReference>
<dbReference type="Pfam" id="PF16126">
    <property type="entry name" value="DUF4838"/>
    <property type="match status" value="1"/>
</dbReference>
<evidence type="ECO:0000313" key="4">
    <source>
        <dbReference type="EMBL" id="WOO41918.1"/>
    </source>
</evidence>
<evidence type="ECO:0000256" key="1">
    <source>
        <dbReference type="ARBA" id="ARBA00022801"/>
    </source>
</evidence>
<dbReference type="SUPFAM" id="SSF55545">
    <property type="entry name" value="beta-N-acetylhexosaminidase-like domain"/>
    <property type="match status" value="1"/>
</dbReference>